<reference evidence="4 6" key="2">
    <citation type="submission" date="2019-11" db="EMBL/GenBank/DDBJ databases">
        <authorList>
            <person name="Haines EK M."/>
        </authorList>
    </citation>
    <scope>NUCLEOTIDE SEQUENCE [LARGE SCALE GENOMIC DNA]</scope>
    <source>
        <strain evidence="4">KR2729</strain>
    </source>
</reference>
<feature type="compositionally biased region" description="Polar residues" evidence="2">
    <location>
        <begin position="1"/>
        <end position="14"/>
    </location>
</feature>
<evidence type="ECO:0000313" key="5">
    <source>
        <dbReference type="Proteomes" id="UP000254647"/>
    </source>
</evidence>
<evidence type="ECO:0000313" key="6">
    <source>
        <dbReference type="Proteomes" id="UP000629265"/>
    </source>
</evidence>
<dbReference type="Proteomes" id="UP000254647">
    <property type="component" value="Unassembled WGS sequence"/>
</dbReference>
<dbReference type="InterPro" id="IPR051083">
    <property type="entry name" value="GrpII_Intron_Splice-Mob/Def"/>
</dbReference>
<evidence type="ECO:0000313" key="4">
    <source>
        <dbReference type="EMBL" id="VZR46945.1"/>
    </source>
</evidence>
<dbReference type="OMA" id="YQPRAIR"/>
<evidence type="ECO:0000313" key="3">
    <source>
        <dbReference type="EMBL" id="STC79921.1"/>
    </source>
</evidence>
<name>A0A0D8VVX5_ECOLX</name>
<dbReference type="Proteomes" id="UP000629265">
    <property type="component" value="Unassembled WGS sequence"/>
</dbReference>
<evidence type="ECO:0000256" key="1">
    <source>
        <dbReference type="ARBA" id="ARBA00034120"/>
    </source>
</evidence>
<dbReference type="SUPFAM" id="SSF56672">
    <property type="entry name" value="DNA/RNA polymerases"/>
    <property type="match status" value="1"/>
</dbReference>
<accession>A0A0D8VVX5</accession>
<dbReference type="EMBL" id="UFXW01000004">
    <property type="protein sequence ID" value="STC79921.1"/>
    <property type="molecule type" value="Genomic_DNA"/>
</dbReference>
<sequence length="179" mass="20085">MMINEAQAQATATSGRGDGQYPSGLHDGAEISTAAGGQTKAEVPLTMEAVITRENLMLAYQRVVENKGTAGVDNLSVAELKPWLKKNWRSVRQALIDGNYQPRTIRRMDIPKPDGGVRTSGIPTVVDRLIQQAVQQAQRYIRGGKRWVVDMDLEKFFDRVDHRLLMTRLARTIKDRRVL</sequence>
<dbReference type="EMBL" id="CACRYR010000373">
    <property type="protein sequence ID" value="VZR46945.1"/>
    <property type="molecule type" value="Genomic_DNA"/>
</dbReference>
<evidence type="ECO:0000256" key="2">
    <source>
        <dbReference type="SAM" id="MobiDB-lite"/>
    </source>
</evidence>
<organism evidence="3 5">
    <name type="scientific">Escherichia coli</name>
    <dbReference type="NCBI Taxonomy" id="562"/>
    <lineage>
        <taxon>Bacteria</taxon>
        <taxon>Pseudomonadati</taxon>
        <taxon>Pseudomonadota</taxon>
        <taxon>Gammaproteobacteria</taxon>
        <taxon>Enterobacterales</taxon>
        <taxon>Enterobacteriaceae</taxon>
        <taxon>Escherichia</taxon>
    </lineage>
</organism>
<dbReference type="PANTHER" id="PTHR34047">
    <property type="entry name" value="NUCLEAR INTRON MATURASE 1, MITOCHONDRIAL-RELATED"/>
    <property type="match status" value="1"/>
</dbReference>
<dbReference type="RefSeq" id="WP_001332064.1">
    <property type="nucleotide sequence ID" value="NZ_AP021963.1"/>
</dbReference>
<dbReference type="InterPro" id="IPR043502">
    <property type="entry name" value="DNA/RNA_pol_sf"/>
</dbReference>
<gene>
    <name evidence="3" type="primary">ltrA_4</name>
    <name evidence="4" type="synonym">ltrA_1</name>
    <name evidence="4" type="ORF">IDONEFKE_01282</name>
    <name evidence="3" type="ORF">NCTC10767_02045</name>
</gene>
<reference evidence="3 5" key="1">
    <citation type="submission" date="2018-06" db="EMBL/GenBank/DDBJ databases">
        <authorList>
            <consortium name="Pathogen Informatics"/>
            <person name="Doyle S."/>
        </authorList>
    </citation>
    <scope>NUCLEOTIDE SEQUENCE [LARGE SCALE GENOMIC DNA]</scope>
    <source>
        <strain evidence="3 5">NCTC10767</strain>
    </source>
</reference>
<proteinExistence type="inferred from homology"/>
<comment type="similarity">
    <text evidence="1">Belongs to the bacterial reverse transcriptase family.</text>
</comment>
<protein>
    <submittedName>
        <fullName evidence="4">Group II intron-encoded protein LtrA</fullName>
    </submittedName>
    <submittedName>
        <fullName evidence="3">Maturase-related protein</fullName>
    </submittedName>
</protein>
<feature type="region of interest" description="Disordered" evidence="2">
    <location>
        <begin position="1"/>
        <end position="38"/>
    </location>
</feature>
<dbReference type="PANTHER" id="PTHR34047:SF8">
    <property type="entry name" value="PROTEIN YKFC"/>
    <property type="match status" value="1"/>
</dbReference>
<dbReference type="AlphaFoldDB" id="A0A0D8VVX5"/>